<dbReference type="InterPro" id="IPR007140">
    <property type="entry name" value="DUF350"/>
</dbReference>
<name>A0A3G9FWI8_9CAUL</name>
<reference evidence="9" key="1">
    <citation type="journal article" date="2017" name="Biotechnol. Biofuels">
        <title>Evaluation of environmental bacterial communities as a factor affecting the growth of duckweed Lemna minor.</title>
        <authorList>
            <person name="Ishizawa H."/>
            <person name="Kuroda M."/>
            <person name="Morikawa M."/>
            <person name="Ike M."/>
        </authorList>
    </citation>
    <scope>NUCLEOTIDE SEQUENCE [LARGE SCALE GENOMIC DNA]</scope>
    <source>
        <strain evidence="9">M6</strain>
    </source>
</reference>
<feature type="transmembrane region" description="Helical" evidence="7">
    <location>
        <begin position="66"/>
        <end position="86"/>
    </location>
</feature>
<comment type="subcellular location">
    <subcellularLocation>
        <location evidence="1">Cell membrane</location>
        <topology evidence="1">Multi-pass membrane protein</topology>
    </subcellularLocation>
</comment>
<evidence type="ECO:0000313" key="8">
    <source>
        <dbReference type="EMBL" id="BBF79482.1"/>
    </source>
</evidence>
<evidence type="ECO:0000256" key="7">
    <source>
        <dbReference type="SAM" id="Phobius"/>
    </source>
</evidence>
<gene>
    <name evidence="8" type="ORF">EM6_0048</name>
</gene>
<dbReference type="GO" id="GO:0005886">
    <property type="term" value="C:plasma membrane"/>
    <property type="evidence" value="ECO:0007669"/>
    <property type="project" value="UniProtKB-SubCell"/>
</dbReference>
<evidence type="ECO:0000256" key="6">
    <source>
        <dbReference type="ARBA" id="ARBA00023136"/>
    </source>
</evidence>
<evidence type="ECO:0000256" key="3">
    <source>
        <dbReference type="ARBA" id="ARBA00022475"/>
    </source>
</evidence>
<evidence type="ECO:0000256" key="2">
    <source>
        <dbReference type="ARBA" id="ARBA00005779"/>
    </source>
</evidence>
<evidence type="ECO:0000256" key="5">
    <source>
        <dbReference type="ARBA" id="ARBA00022989"/>
    </source>
</evidence>
<keyword evidence="5 7" id="KW-1133">Transmembrane helix</keyword>
<evidence type="ECO:0000256" key="4">
    <source>
        <dbReference type="ARBA" id="ARBA00022692"/>
    </source>
</evidence>
<sequence length="155" mass="16165">MIGMIPDFLNLDFLVPDVLRPEVQAFAAGFPVTLLHAGATLLMLFIGAFVYSILTPYKEIQQIRDGNSAAAVAYGGVIIGLAVPLAASMSASTSVREILIWGGATVILQLFVFRLVDFLLAGLPQRIDEGEVSAAVLLVAGKLAVALILAAAVAG</sequence>
<feature type="transmembrane region" description="Helical" evidence="7">
    <location>
        <begin position="132"/>
        <end position="154"/>
    </location>
</feature>
<dbReference type="Proteomes" id="UP000278756">
    <property type="component" value="Chromosome 1"/>
</dbReference>
<protein>
    <recommendedName>
        <fullName evidence="10">DUF350 domain-containing protein</fullName>
    </recommendedName>
</protein>
<comment type="similarity">
    <text evidence="2">Belongs to the UPF0719 family.</text>
</comment>
<feature type="transmembrane region" description="Helical" evidence="7">
    <location>
        <begin position="98"/>
        <end position="120"/>
    </location>
</feature>
<dbReference type="AlphaFoldDB" id="A0A3G9FWI8"/>
<reference evidence="9" key="2">
    <citation type="journal article" date="2017" name="Plant Physiol. Biochem.">
        <title>Differential oxidative and antioxidative response of duckweed Lemna minor toward plant growth promoting/inhibiting bacteria.</title>
        <authorList>
            <person name="Ishizawa H."/>
            <person name="Kuroda M."/>
            <person name="Morikawa M."/>
            <person name="Ike M."/>
        </authorList>
    </citation>
    <scope>NUCLEOTIDE SEQUENCE [LARGE SCALE GENOMIC DNA]</scope>
    <source>
        <strain evidence="9">M6</strain>
    </source>
</reference>
<keyword evidence="3" id="KW-1003">Cell membrane</keyword>
<dbReference type="Pfam" id="PF03994">
    <property type="entry name" value="DUF350"/>
    <property type="match status" value="1"/>
</dbReference>
<proteinExistence type="inferred from homology"/>
<feature type="transmembrane region" description="Helical" evidence="7">
    <location>
        <begin position="34"/>
        <end position="54"/>
    </location>
</feature>
<dbReference type="EMBL" id="AP018827">
    <property type="protein sequence ID" value="BBF79482.1"/>
    <property type="molecule type" value="Genomic_DNA"/>
</dbReference>
<accession>A0A3G9FWI8</accession>
<evidence type="ECO:0008006" key="10">
    <source>
        <dbReference type="Google" id="ProtNLM"/>
    </source>
</evidence>
<organism evidence="8 9">
    <name type="scientific">Asticcacaulis excentricus</name>
    <dbReference type="NCBI Taxonomy" id="78587"/>
    <lineage>
        <taxon>Bacteria</taxon>
        <taxon>Pseudomonadati</taxon>
        <taxon>Pseudomonadota</taxon>
        <taxon>Alphaproteobacteria</taxon>
        <taxon>Caulobacterales</taxon>
        <taxon>Caulobacteraceae</taxon>
        <taxon>Asticcacaulis</taxon>
    </lineage>
</organism>
<dbReference type="PANTHER" id="PTHR40043">
    <property type="entry name" value="UPF0719 INNER MEMBRANE PROTEIN YJFL"/>
    <property type="match status" value="1"/>
</dbReference>
<keyword evidence="6 7" id="KW-0472">Membrane</keyword>
<evidence type="ECO:0000256" key="1">
    <source>
        <dbReference type="ARBA" id="ARBA00004651"/>
    </source>
</evidence>
<dbReference type="PANTHER" id="PTHR40043:SF1">
    <property type="entry name" value="UPF0719 INNER MEMBRANE PROTEIN YJFL"/>
    <property type="match status" value="1"/>
</dbReference>
<keyword evidence="4 7" id="KW-0812">Transmembrane</keyword>
<evidence type="ECO:0000313" key="9">
    <source>
        <dbReference type="Proteomes" id="UP000278756"/>
    </source>
</evidence>